<evidence type="ECO:0000313" key="3">
    <source>
        <dbReference type="Proteomes" id="UP000244893"/>
    </source>
</evidence>
<dbReference type="Pfam" id="PF04542">
    <property type="entry name" value="Sigma70_r2"/>
    <property type="match status" value="1"/>
</dbReference>
<dbReference type="Gene3D" id="1.10.1740.10">
    <property type="match status" value="1"/>
</dbReference>
<evidence type="ECO:0000313" key="2">
    <source>
        <dbReference type="EMBL" id="PVZ95579.1"/>
    </source>
</evidence>
<reference evidence="2 3" key="1">
    <citation type="submission" date="2018-05" db="EMBL/GenBank/DDBJ databases">
        <title>Amnibacterium sp. M8JJ-5, whole genome shotgun sequence.</title>
        <authorList>
            <person name="Tuo L."/>
        </authorList>
    </citation>
    <scope>NUCLEOTIDE SEQUENCE [LARGE SCALE GENOMIC DNA]</scope>
    <source>
        <strain evidence="2 3">M8JJ-5</strain>
    </source>
</reference>
<keyword evidence="3" id="KW-1185">Reference proteome</keyword>
<dbReference type="SUPFAM" id="SSF88946">
    <property type="entry name" value="Sigma2 domain of RNA polymerase sigma factors"/>
    <property type="match status" value="1"/>
</dbReference>
<dbReference type="EMBL" id="QEOP01000001">
    <property type="protein sequence ID" value="PVZ95579.1"/>
    <property type="molecule type" value="Genomic_DNA"/>
</dbReference>
<proteinExistence type="predicted"/>
<evidence type="ECO:0000259" key="1">
    <source>
        <dbReference type="Pfam" id="PF04542"/>
    </source>
</evidence>
<dbReference type="GO" id="GO:0006352">
    <property type="term" value="P:DNA-templated transcription initiation"/>
    <property type="evidence" value="ECO:0007669"/>
    <property type="project" value="InterPro"/>
</dbReference>
<dbReference type="OrthoDB" id="9784272at2"/>
<dbReference type="InterPro" id="IPR013325">
    <property type="entry name" value="RNA_pol_sigma_r2"/>
</dbReference>
<dbReference type="AlphaFoldDB" id="A0A2V1HWJ7"/>
<comment type="caution">
    <text evidence="2">The sequence shown here is derived from an EMBL/GenBank/DDBJ whole genome shotgun (WGS) entry which is preliminary data.</text>
</comment>
<dbReference type="GO" id="GO:0003700">
    <property type="term" value="F:DNA-binding transcription factor activity"/>
    <property type="evidence" value="ECO:0007669"/>
    <property type="project" value="InterPro"/>
</dbReference>
<protein>
    <recommendedName>
        <fullName evidence="1">RNA polymerase sigma-70 region 2 domain-containing protein</fullName>
    </recommendedName>
</protein>
<dbReference type="InterPro" id="IPR007627">
    <property type="entry name" value="RNA_pol_sigma70_r2"/>
</dbReference>
<gene>
    <name evidence="2" type="ORF">DDQ50_03530</name>
</gene>
<sequence length="115" mass="12811">MIRVSLRRVAPVPGRVLPHQPLDQLVVLIADGNRAALSQFYDRTAPRVLALVRGSLADDRHCESIAEAVFLEVWRNAGRYDPRAGEPLAWVLTLAREEVTARLSDSERNNGSPTR</sequence>
<dbReference type="Proteomes" id="UP000244893">
    <property type="component" value="Unassembled WGS sequence"/>
</dbReference>
<name>A0A2V1HWJ7_9MICO</name>
<organism evidence="2 3">
    <name type="scientific">Amnibacterium flavum</name>
    <dbReference type="NCBI Taxonomy" id="2173173"/>
    <lineage>
        <taxon>Bacteria</taxon>
        <taxon>Bacillati</taxon>
        <taxon>Actinomycetota</taxon>
        <taxon>Actinomycetes</taxon>
        <taxon>Micrococcales</taxon>
        <taxon>Microbacteriaceae</taxon>
        <taxon>Amnibacterium</taxon>
    </lineage>
</organism>
<accession>A0A2V1HWJ7</accession>
<feature type="domain" description="RNA polymerase sigma-70 region 2" evidence="1">
    <location>
        <begin position="40"/>
        <end position="107"/>
    </location>
</feature>